<keyword evidence="3" id="KW-1185">Reference proteome</keyword>
<name>A0ABS9KJW0_9BACT</name>
<dbReference type="InterPro" id="IPR048020">
    <property type="entry name" value="Transpos_IS3"/>
</dbReference>
<dbReference type="InterPro" id="IPR050900">
    <property type="entry name" value="Transposase_IS3/IS150/IS904"/>
</dbReference>
<dbReference type="SUPFAM" id="SSF53098">
    <property type="entry name" value="Ribonuclease H-like"/>
    <property type="match status" value="1"/>
</dbReference>
<comment type="caution">
    <text evidence="2">The sequence shown here is derived from an EMBL/GenBank/DDBJ whole genome shotgun (WGS) entry which is preliminary data.</text>
</comment>
<reference evidence="2" key="2">
    <citation type="submission" date="2024-05" db="EMBL/GenBank/DDBJ databases">
        <title>Rhodohalobacter halophilus gen. nov., sp. nov., a moderately halophilic member of the family Balneolaceae.</title>
        <authorList>
            <person name="Xia J."/>
        </authorList>
    </citation>
    <scope>NUCLEOTIDE SEQUENCE</scope>
    <source>
        <strain evidence="2">WB101</strain>
    </source>
</reference>
<reference evidence="2" key="1">
    <citation type="submission" date="2022-01" db="EMBL/GenBank/DDBJ databases">
        <authorList>
            <person name="Wang Y."/>
        </authorList>
    </citation>
    <scope>NUCLEOTIDE SEQUENCE</scope>
    <source>
        <strain evidence="2">WB101</strain>
    </source>
</reference>
<gene>
    <name evidence="2" type="ORF">L6773_21330</name>
</gene>
<dbReference type="PANTHER" id="PTHR46889">
    <property type="entry name" value="TRANSPOSASE INSF FOR INSERTION SEQUENCE IS3B-RELATED"/>
    <property type="match status" value="1"/>
</dbReference>
<dbReference type="Proteomes" id="UP001165366">
    <property type="component" value="Unassembled WGS sequence"/>
</dbReference>
<dbReference type="InterPro" id="IPR036397">
    <property type="entry name" value="RNaseH_sf"/>
</dbReference>
<evidence type="ECO:0000313" key="2">
    <source>
        <dbReference type="EMBL" id="MCG2591121.1"/>
    </source>
</evidence>
<dbReference type="Gene3D" id="3.30.420.10">
    <property type="entry name" value="Ribonuclease H-like superfamily/Ribonuclease H"/>
    <property type="match status" value="1"/>
</dbReference>
<accession>A0ABS9KJW0</accession>
<dbReference type="InterPro" id="IPR001584">
    <property type="entry name" value="Integrase_cat-core"/>
</dbReference>
<dbReference type="Pfam" id="PF00665">
    <property type="entry name" value="rve"/>
    <property type="match status" value="1"/>
</dbReference>
<organism evidence="2 3">
    <name type="scientific">Rhodohalobacter sulfatireducens</name>
    <dbReference type="NCBI Taxonomy" id="2911366"/>
    <lineage>
        <taxon>Bacteria</taxon>
        <taxon>Pseudomonadati</taxon>
        <taxon>Balneolota</taxon>
        <taxon>Balneolia</taxon>
        <taxon>Balneolales</taxon>
        <taxon>Balneolaceae</taxon>
        <taxon>Rhodohalobacter</taxon>
    </lineage>
</organism>
<dbReference type="PANTHER" id="PTHR46889:SF5">
    <property type="entry name" value="INTEGRASE PROTEIN"/>
    <property type="match status" value="1"/>
</dbReference>
<evidence type="ECO:0000313" key="3">
    <source>
        <dbReference type="Proteomes" id="UP001165366"/>
    </source>
</evidence>
<dbReference type="NCBIfam" id="NF033516">
    <property type="entry name" value="transpos_IS3"/>
    <property type="match status" value="1"/>
</dbReference>
<dbReference type="RefSeq" id="WP_237856673.1">
    <property type="nucleotide sequence ID" value="NZ_JAKLWS010000091.1"/>
</dbReference>
<sequence>MIGYSLNELYAAADISKQGVWDHFRRETAELNLIRKVIGQVDDRRAEHPGEGLEKLYWQIQPEGMGRDKFCDIFMQLGYGVRRRVNRMRTTIPAHKVFDNLIEGRLVSGPNQVWQSDITYIKVAGRFYYLTFIIDVYTRRIVGYAVSDNLRADANIKALKMAVNRFSWDELTGCVHHSDRGSQYTEGRYLKILRDHQMSISMGGRAQDNAFAERVNGVIKNEYLIPRSLKTFRQLTYYSKQAVADYNTKRHHGSLGRCSPADYEATWRQLPTHKQKVEVIRSENTPNFLEASLQTNAIDTSCQYPYCTLHLN</sequence>
<feature type="domain" description="Integrase catalytic" evidence="1">
    <location>
        <begin position="106"/>
        <end position="268"/>
    </location>
</feature>
<protein>
    <submittedName>
        <fullName evidence="2">IS3 family transposase</fullName>
    </submittedName>
</protein>
<dbReference type="EMBL" id="JAKLWS010000091">
    <property type="protein sequence ID" value="MCG2591121.1"/>
    <property type="molecule type" value="Genomic_DNA"/>
</dbReference>
<evidence type="ECO:0000259" key="1">
    <source>
        <dbReference type="PROSITE" id="PS50994"/>
    </source>
</evidence>
<proteinExistence type="predicted"/>
<dbReference type="PROSITE" id="PS50994">
    <property type="entry name" value="INTEGRASE"/>
    <property type="match status" value="1"/>
</dbReference>
<dbReference type="InterPro" id="IPR012337">
    <property type="entry name" value="RNaseH-like_sf"/>
</dbReference>